<dbReference type="InterPro" id="IPR028051">
    <property type="entry name" value="CheX-like_dom"/>
</dbReference>
<proteinExistence type="predicted"/>
<dbReference type="KEGG" id="eel:EUBELI_00523"/>
<name>C4Z452_LACE2</name>
<evidence type="ECO:0000256" key="1">
    <source>
        <dbReference type="ARBA" id="ARBA00022500"/>
    </source>
</evidence>
<dbReference type="Pfam" id="PF13690">
    <property type="entry name" value="CheX"/>
    <property type="match status" value="1"/>
</dbReference>
<evidence type="ECO:0000259" key="2">
    <source>
        <dbReference type="Pfam" id="PF13690"/>
    </source>
</evidence>
<dbReference type="AlphaFoldDB" id="C4Z452"/>
<sequence length="194" mass="21991">MKDRILGKYIAKNHTGNVFTDNELQVIRQGNTDKMVETFLHMGNDYYNTQMQCTINSLGMFMDGDIELDHIDFERTYRGEFIGCQIMDGDIDVFLGIAGNDKELLKVASTFAQEDIKEFDADAYDALCEFINVINGAYATKLGENDVEVTLHPPVFYKNTEVTAEDGFYVVTFNMENNLFKILMAADNKIQLSA</sequence>
<organism evidence="3 4">
    <name type="scientific">Lachnospira eligens (strain ATCC 27750 / DSM 3376 / VPI C15-48 / C15-B4)</name>
    <name type="common">Eubacterium eligens</name>
    <dbReference type="NCBI Taxonomy" id="515620"/>
    <lineage>
        <taxon>Bacteria</taxon>
        <taxon>Bacillati</taxon>
        <taxon>Bacillota</taxon>
        <taxon>Clostridia</taxon>
        <taxon>Lachnospirales</taxon>
        <taxon>Lachnospiraceae</taxon>
        <taxon>Lachnospira</taxon>
    </lineage>
</organism>
<protein>
    <recommendedName>
        <fullName evidence="2">Chemotaxis phosphatase CheX-like domain-containing protein</fullName>
    </recommendedName>
</protein>
<accession>C4Z452</accession>
<dbReference type="EMBL" id="CP001104">
    <property type="protein sequence ID" value="ACR71536.1"/>
    <property type="molecule type" value="Genomic_DNA"/>
</dbReference>
<reference evidence="3 4" key="1">
    <citation type="journal article" date="2009" name="Proc. Natl. Acad. Sci. U.S.A.">
        <title>Characterizing a model human gut microbiota composed of members of its two dominant bacterial phyla.</title>
        <authorList>
            <person name="Mahowald M.A."/>
            <person name="Rey F.E."/>
            <person name="Seedorf H."/>
            <person name="Turnbaugh P.J."/>
            <person name="Fulton R.S."/>
            <person name="Wollam A."/>
            <person name="Shah N."/>
            <person name="Wang C."/>
            <person name="Magrini V."/>
            <person name="Wilson R.K."/>
            <person name="Cantarel B.L."/>
            <person name="Coutinho P.M."/>
            <person name="Henrissat B."/>
            <person name="Crock L.W."/>
            <person name="Russell A."/>
            <person name="Verberkmoes N.C."/>
            <person name="Hettich R.L."/>
            <person name="Gordon J.I."/>
        </authorList>
    </citation>
    <scope>NUCLEOTIDE SEQUENCE [LARGE SCALE GENOMIC DNA]</scope>
    <source>
        <strain evidence="4">ATCC 27750 / DSM 3376 / VPI C15-48 / C15-B4</strain>
    </source>
</reference>
<dbReference type="RefSeq" id="WP_012738772.1">
    <property type="nucleotide sequence ID" value="NC_012778.1"/>
</dbReference>
<dbReference type="eggNOG" id="ENOG5033DJT">
    <property type="taxonomic scope" value="Bacteria"/>
</dbReference>
<dbReference type="HOGENOM" id="CLU_1400646_0_0_9"/>
<gene>
    <name evidence="3" type="ordered locus">EUBELI_00523</name>
</gene>
<dbReference type="STRING" id="515620.EUBELI_00523"/>
<dbReference type="InterPro" id="IPR028976">
    <property type="entry name" value="CheC-like_sf"/>
</dbReference>
<dbReference type="Gene3D" id="3.40.1550.10">
    <property type="entry name" value="CheC-like"/>
    <property type="match status" value="1"/>
</dbReference>
<dbReference type="SUPFAM" id="SSF103039">
    <property type="entry name" value="CheC-like"/>
    <property type="match status" value="1"/>
</dbReference>
<feature type="domain" description="Chemotaxis phosphatase CheX-like" evidence="2">
    <location>
        <begin position="82"/>
        <end position="166"/>
    </location>
</feature>
<evidence type="ECO:0000313" key="3">
    <source>
        <dbReference type="EMBL" id="ACR71536.1"/>
    </source>
</evidence>
<dbReference type="GeneID" id="41355283"/>
<dbReference type="GO" id="GO:0006935">
    <property type="term" value="P:chemotaxis"/>
    <property type="evidence" value="ECO:0007669"/>
    <property type="project" value="UniProtKB-KW"/>
</dbReference>
<evidence type="ECO:0000313" key="4">
    <source>
        <dbReference type="Proteomes" id="UP000001476"/>
    </source>
</evidence>
<keyword evidence="4" id="KW-1185">Reference proteome</keyword>
<keyword evidence="1" id="KW-0145">Chemotaxis</keyword>
<dbReference type="Proteomes" id="UP000001476">
    <property type="component" value="Chromosome"/>
</dbReference>